<dbReference type="Pfam" id="PF21278">
    <property type="entry name" value="YlmH_1st"/>
    <property type="match status" value="1"/>
</dbReference>
<name>A0A6N9Q3Q5_9BACL</name>
<dbReference type="InterPro" id="IPR012677">
    <property type="entry name" value="Nucleotide-bd_a/b_plait_sf"/>
</dbReference>
<dbReference type="EMBL" id="SIJB01000024">
    <property type="protein sequence ID" value="NBI29436.1"/>
    <property type="molecule type" value="Genomic_DNA"/>
</dbReference>
<keyword evidence="4" id="KW-1185">Reference proteome</keyword>
<accession>A0A6N9Q3Q5</accession>
<dbReference type="Gene3D" id="3.30.1370.160">
    <property type="match status" value="1"/>
</dbReference>
<evidence type="ECO:0000259" key="2">
    <source>
        <dbReference type="SMART" id="SM00363"/>
    </source>
</evidence>
<dbReference type="GO" id="GO:0003723">
    <property type="term" value="F:RNA binding"/>
    <property type="evidence" value="ECO:0007669"/>
    <property type="project" value="UniProtKB-KW"/>
</dbReference>
<gene>
    <name evidence="3" type="ORF">ERL59_10730</name>
</gene>
<dbReference type="Proteomes" id="UP000448943">
    <property type="component" value="Unassembled WGS sequence"/>
</dbReference>
<protein>
    <submittedName>
        <fullName evidence="3">RNA-binding protein</fullName>
    </submittedName>
</protein>
<dbReference type="SUPFAM" id="SSF55174">
    <property type="entry name" value="Alpha-L RNA-binding motif"/>
    <property type="match status" value="1"/>
</dbReference>
<evidence type="ECO:0000256" key="1">
    <source>
        <dbReference type="PROSITE-ProRule" id="PRU00182"/>
    </source>
</evidence>
<dbReference type="PROSITE" id="PS50889">
    <property type="entry name" value="S4"/>
    <property type="match status" value="1"/>
</dbReference>
<dbReference type="Pfam" id="PF17774">
    <property type="entry name" value="YlmH_RBD"/>
    <property type="match status" value="1"/>
</dbReference>
<evidence type="ECO:0000313" key="3">
    <source>
        <dbReference type="EMBL" id="NBI29436.1"/>
    </source>
</evidence>
<reference evidence="3 4" key="1">
    <citation type="submission" date="2019-01" db="EMBL/GenBank/DDBJ databases">
        <title>Chengkuizengella sp. nov., isolated from deep-sea sediment of East Pacific Ocean.</title>
        <authorList>
            <person name="Yang J."/>
            <person name="Lai Q."/>
            <person name="Shao Z."/>
        </authorList>
    </citation>
    <scope>NUCLEOTIDE SEQUENCE [LARGE SCALE GENOMIC DNA]</scope>
    <source>
        <strain evidence="3 4">YPA3-1-1</strain>
    </source>
</reference>
<evidence type="ECO:0000313" key="4">
    <source>
        <dbReference type="Proteomes" id="UP000448943"/>
    </source>
</evidence>
<dbReference type="InterPro" id="IPR002942">
    <property type="entry name" value="S4_RNA-bd"/>
</dbReference>
<dbReference type="SMART" id="SM00363">
    <property type="entry name" value="S4"/>
    <property type="match status" value="1"/>
</dbReference>
<dbReference type="InterPro" id="IPR036986">
    <property type="entry name" value="S4_RNA-bd_sf"/>
</dbReference>
<keyword evidence="1" id="KW-0694">RNA-binding</keyword>
<dbReference type="InterPro" id="IPR048443">
    <property type="entry name" value="RqcP2_N"/>
</dbReference>
<dbReference type="PANTHER" id="PTHR13633">
    <property type="entry name" value="MITOCHONDRIAL TRANSCRIPTION RESCUE FACTOR 1"/>
    <property type="match status" value="1"/>
</dbReference>
<dbReference type="AlphaFoldDB" id="A0A6N9Q3Q5"/>
<dbReference type="RefSeq" id="WP_160646240.1">
    <property type="nucleotide sequence ID" value="NZ_SIJB01000024.1"/>
</dbReference>
<organism evidence="3 4">
    <name type="scientific">Chengkuizengella marina</name>
    <dbReference type="NCBI Taxonomy" id="2507566"/>
    <lineage>
        <taxon>Bacteria</taxon>
        <taxon>Bacillati</taxon>
        <taxon>Bacillota</taxon>
        <taxon>Bacilli</taxon>
        <taxon>Bacillales</taxon>
        <taxon>Paenibacillaceae</taxon>
        <taxon>Chengkuizengella</taxon>
    </lineage>
</organism>
<proteinExistence type="predicted"/>
<dbReference type="InterPro" id="IPR040591">
    <property type="entry name" value="RqcP2_RBD"/>
</dbReference>
<dbReference type="Gene3D" id="3.30.70.330">
    <property type="match status" value="1"/>
</dbReference>
<sequence>MKTFIYEHFHADEHTFVDKVFDWITRTEEKHITKLTDFLDPRQTYILETMINSNLNVQHLLFGGYTDAERKRALIAPDYLMIKKDEVPIQVLSIQSDDVKFSKLIHGDFLGAILGLGIKRDKIGDLHILQDQCQCIVAEEIIDYVNLHLNQVHRVHVSTDIVPLNQLNPIPVEMKESYITVSSLRLDNIISDAVKMSRSKILPYIKTGKCKVNWKVEEDPSKALVEEDIISLKGFGRIKIISIEGYTKKGNIRLKVGKYI</sequence>
<dbReference type="Gene3D" id="3.10.290.10">
    <property type="entry name" value="RNA-binding S4 domain"/>
    <property type="match status" value="1"/>
</dbReference>
<dbReference type="CDD" id="cd00165">
    <property type="entry name" value="S4"/>
    <property type="match status" value="1"/>
</dbReference>
<dbReference type="OrthoDB" id="9812787at2"/>
<feature type="domain" description="RNA-binding S4" evidence="2">
    <location>
        <begin position="184"/>
        <end position="241"/>
    </location>
</feature>
<comment type="caution">
    <text evidence="3">The sequence shown here is derived from an EMBL/GenBank/DDBJ whole genome shotgun (WGS) entry which is preliminary data.</text>
</comment>
<dbReference type="PANTHER" id="PTHR13633:SF3">
    <property type="entry name" value="MITOCHONDRIAL TRANSCRIPTION RESCUE FACTOR 1"/>
    <property type="match status" value="1"/>
</dbReference>